<dbReference type="AlphaFoldDB" id="A0A8T2N6B4"/>
<protein>
    <submittedName>
        <fullName evidence="2">Uncharacterized protein</fullName>
    </submittedName>
</protein>
<organism evidence="2 3">
    <name type="scientific">Albula glossodonta</name>
    <name type="common">roundjaw bonefish</name>
    <dbReference type="NCBI Taxonomy" id="121402"/>
    <lineage>
        <taxon>Eukaryota</taxon>
        <taxon>Metazoa</taxon>
        <taxon>Chordata</taxon>
        <taxon>Craniata</taxon>
        <taxon>Vertebrata</taxon>
        <taxon>Euteleostomi</taxon>
        <taxon>Actinopterygii</taxon>
        <taxon>Neopterygii</taxon>
        <taxon>Teleostei</taxon>
        <taxon>Albuliformes</taxon>
        <taxon>Albulidae</taxon>
        <taxon>Albula</taxon>
    </lineage>
</organism>
<feature type="compositionally biased region" description="Basic residues" evidence="1">
    <location>
        <begin position="103"/>
        <end position="117"/>
    </location>
</feature>
<feature type="compositionally biased region" description="Basic and acidic residues" evidence="1">
    <location>
        <begin position="224"/>
        <end position="245"/>
    </location>
</feature>
<accession>A0A8T2N6B4</accession>
<keyword evidence="3" id="KW-1185">Reference proteome</keyword>
<evidence type="ECO:0000256" key="1">
    <source>
        <dbReference type="SAM" id="MobiDB-lite"/>
    </source>
</evidence>
<feature type="region of interest" description="Disordered" evidence="1">
    <location>
        <begin position="224"/>
        <end position="261"/>
    </location>
</feature>
<name>A0A8T2N6B4_9TELE</name>
<dbReference type="Proteomes" id="UP000824540">
    <property type="component" value="Unassembled WGS sequence"/>
</dbReference>
<feature type="region of interest" description="Disordered" evidence="1">
    <location>
        <begin position="79"/>
        <end position="179"/>
    </location>
</feature>
<dbReference type="EMBL" id="JAFBMS010000204">
    <property type="protein sequence ID" value="KAG9333348.1"/>
    <property type="molecule type" value="Genomic_DNA"/>
</dbReference>
<sequence length="261" mass="29498">MSDNEALDNPDCTNAYWQTPKKREDLAHIKNSQNEELGIDALRAGFQTGEDGLHQLNSQRRDMDQAIQVVSYDAWIPNWERPNSRQQDPIPEADGDRAESRGTLRRSQKLGRSKKGSQSRSEEGRSTYQNTDSMYPDDMAVASCMGLPKKTDKRPNTPQQAQENSAPTPTPAPGLWNLAGAPPNRQRWSTSGECPPPWGAAPYHTCRRPLSEYRAYTCDFTLPRGKEWDRPESAPHMDEFRREPSPHCARSVTDMDLCDPN</sequence>
<feature type="non-terminal residue" evidence="2">
    <location>
        <position position="261"/>
    </location>
</feature>
<evidence type="ECO:0000313" key="3">
    <source>
        <dbReference type="Proteomes" id="UP000824540"/>
    </source>
</evidence>
<reference evidence="2" key="1">
    <citation type="thesis" date="2021" institute="BYU ScholarsArchive" country="Provo, UT, USA">
        <title>Applications of and Algorithms for Genome Assembly and Genomic Analyses with an Emphasis on Marine Teleosts.</title>
        <authorList>
            <person name="Pickett B.D."/>
        </authorList>
    </citation>
    <scope>NUCLEOTIDE SEQUENCE</scope>
    <source>
        <strain evidence="2">HI-2016</strain>
    </source>
</reference>
<comment type="caution">
    <text evidence="2">The sequence shown here is derived from an EMBL/GenBank/DDBJ whole genome shotgun (WGS) entry which is preliminary data.</text>
</comment>
<evidence type="ECO:0000313" key="2">
    <source>
        <dbReference type="EMBL" id="KAG9333348.1"/>
    </source>
</evidence>
<proteinExistence type="predicted"/>
<gene>
    <name evidence="2" type="ORF">JZ751_012757</name>
</gene>
<feature type="compositionally biased region" description="Polar residues" evidence="1">
    <location>
        <begin position="156"/>
        <end position="167"/>
    </location>
</feature>
<dbReference type="OrthoDB" id="10047268at2759"/>